<comment type="caution">
    <text evidence="2">The sequence shown here is derived from an EMBL/GenBank/DDBJ whole genome shotgun (WGS) entry which is preliminary data.</text>
</comment>
<keyword evidence="3" id="KW-1185">Reference proteome</keyword>
<dbReference type="Gene3D" id="1.10.10.10">
    <property type="entry name" value="Winged helix-like DNA-binding domain superfamily/Winged helix DNA-binding domain"/>
    <property type="match status" value="1"/>
</dbReference>
<dbReference type="Proteomes" id="UP000652176">
    <property type="component" value="Unassembled WGS sequence"/>
</dbReference>
<dbReference type="InterPro" id="IPR036388">
    <property type="entry name" value="WH-like_DNA-bd_sf"/>
</dbReference>
<sequence>MLERRAQLRRRESDRVEDDLYKTLSTPHCHHCLQNWDENELLLDSQKQLIYITPQATGIIKQHPKLFTLSPAFRLLNPQHAAKLESFGTDKTQDTEPLCLLLENEQEQQRILLSCHQLPKPSTSIPHAARYLLKLHYFCHFQSLKWLLFVRQYALTRAEIRLCKSLVEGLTLTEYSTQWHITTGTARSQLHGVLGKTGTRRQADLLRLIYLFTQG</sequence>
<dbReference type="RefSeq" id="WP_192374905.1">
    <property type="nucleotide sequence ID" value="NZ_CAJHIV010000001.1"/>
</dbReference>
<gene>
    <name evidence="2" type="ORF">IE877_11805</name>
</gene>
<reference evidence="2 3" key="1">
    <citation type="submission" date="2020-09" db="EMBL/GenBank/DDBJ databases">
        <title>Methylomonas albis sp. nov. and Methylomonas fluvii sp. nov.: Two cold-adapted methanotrophs from the River Elbe and an amended description of Methylovulum psychrotolerans strain Eb1.</title>
        <authorList>
            <person name="Bussmann I.K."/>
            <person name="Klings K.-W."/>
            <person name="Warnstedt J."/>
            <person name="Hoppert M."/>
            <person name="Saborowski A."/>
            <person name="Horn F."/>
            <person name="Liebner S."/>
        </authorList>
    </citation>
    <scope>NUCLEOTIDE SEQUENCE [LARGE SCALE GENOMIC DNA]</scope>
    <source>
        <strain evidence="2 3">EbA</strain>
    </source>
</reference>
<evidence type="ECO:0000313" key="3">
    <source>
        <dbReference type="Proteomes" id="UP000652176"/>
    </source>
</evidence>
<dbReference type="EMBL" id="JACXSS010000001">
    <property type="protein sequence ID" value="MBD9356564.1"/>
    <property type="molecule type" value="Genomic_DNA"/>
</dbReference>
<dbReference type="SUPFAM" id="SSF46894">
    <property type="entry name" value="C-terminal effector domain of the bipartite response regulators"/>
    <property type="match status" value="1"/>
</dbReference>
<name>A0ABR9D0B0_9GAMM</name>
<organism evidence="2 3">
    <name type="scientific">Methylomonas albis</name>
    <dbReference type="NCBI Taxonomy" id="1854563"/>
    <lineage>
        <taxon>Bacteria</taxon>
        <taxon>Pseudomonadati</taxon>
        <taxon>Pseudomonadota</taxon>
        <taxon>Gammaproteobacteria</taxon>
        <taxon>Methylococcales</taxon>
        <taxon>Methylococcaceae</taxon>
        <taxon>Methylomonas</taxon>
    </lineage>
</organism>
<evidence type="ECO:0000259" key="1">
    <source>
        <dbReference type="SMART" id="SM00421"/>
    </source>
</evidence>
<protein>
    <recommendedName>
        <fullName evidence="1">HTH luxR-type domain-containing protein</fullName>
    </recommendedName>
</protein>
<accession>A0ABR9D0B0</accession>
<dbReference type="SMART" id="SM00421">
    <property type="entry name" value="HTH_LUXR"/>
    <property type="match status" value="1"/>
</dbReference>
<proteinExistence type="predicted"/>
<feature type="domain" description="HTH luxR-type" evidence="1">
    <location>
        <begin position="152"/>
        <end position="209"/>
    </location>
</feature>
<dbReference type="InterPro" id="IPR000792">
    <property type="entry name" value="Tscrpt_reg_LuxR_C"/>
</dbReference>
<dbReference type="InterPro" id="IPR016032">
    <property type="entry name" value="Sig_transdc_resp-reg_C-effctor"/>
</dbReference>
<evidence type="ECO:0000313" key="2">
    <source>
        <dbReference type="EMBL" id="MBD9356564.1"/>
    </source>
</evidence>